<dbReference type="InterPro" id="IPR005240">
    <property type="entry name" value="DUF389"/>
</dbReference>
<proteinExistence type="predicted"/>
<keyword evidence="3" id="KW-1185">Reference proteome</keyword>
<dbReference type="Pfam" id="PF04087">
    <property type="entry name" value="DUF389"/>
    <property type="match status" value="1"/>
</dbReference>
<keyword evidence="1" id="KW-1133">Transmembrane helix</keyword>
<keyword evidence="1" id="KW-0472">Membrane</keyword>
<dbReference type="AlphaFoldDB" id="A0A6B0SKM7"/>
<gene>
    <name evidence="2" type="ORF">GRX66_10780</name>
</gene>
<feature type="transmembrane region" description="Helical" evidence="1">
    <location>
        <begin position="171"/>
        <end position="189"/>
    </location>
</feature>
<dbReference type="OrthoDB" id="3266at2157"/>
<reference evidence="2 3" key="1">
    <citation type="submission" date="2019-12" db="EMBL/GenBank/DDBJ databases">
        <title>Isolation and characterization of three novel carbon monoxide-oxidizing members of Halobacteria from salione crusts and soils.</title>
        <authorList>
            <person name="Myers M.R."/>
            <person name="King G.M."/>
        </authorList>
    </citation>
    <scope>NUCLEOTIDE SEQUENCE [LARGE SCALE GENOMIC DNA]</scope>
    <source>
        <strain evidence="2 3">PCN9</strain>
    </source>
</reference>
<evidence type="ECO:0000256" key="1">
    <source>
        <dbReference type="SAM" id="Phobius"/>
    </source>
</evidence>
<feature type="transmembrane region" description="Helical" evidence="1">
    <location>
        <begin position="136"/>
        <end position="159"/>
    </location>
</feature>
<organism evidence="2 3">
    <name type="scientific">Halobacterium bonnevillei</name>
    <dbReference type="NCBI Taxonomy" id="2692200"/>
    <lineage>
        <taxon>Archaea</taxon>
        <taxon>Methanobacteriati</taxon>
        <taxon>Methanobacteriota</taxon>
        <taxon>Stenosarchaea group</taxon>
        <taxon>Halobacteria</taxon>
        <taxon>Halobacteriales</taxon>
        <taxon>Halobacteriaceae</taxon>
        <taxon>Halobacterium</taxon>
    </lineage>
</organism>
<dbReference type="PANTHER" id="PTHR20992">
    <property type="entry name" value="AT15442P-RELATED"/>
    <property type="match status" value="1"/>
</dbReference>
<dbReference type="RefSeq" id="WP_159526566.1">
    <property type="nucleotide sequence ID" value="NZ_WUUU01000081.1"/>
</dbReference>
<evidence type="ECO:0000313" key="2">
    <source>
        <dbReference type="EMBL" id="MXR21066.1"/>
    </source>
</evidence>
<accession>A0A6B0SKM7</accession>
<feature type="non-terminal residue" evidence="2">
    <location>
        <position position="195"/>
    </location>
</feature>
<name>A0A6B0SKM7_9EURY</name>
<feature type="transmembrane region" description="Helical" evidence="1">
    <location>
        <begin position="111"/>
        <end position="130"/>
    </location>
</feature>
<sequence length="195" mass="20678">MRLVQLALPPDNRSAILDVLDDEGVDYVLLAGENETLVQFPLPAQAVEPLLSDLRDAGYDDRYRVVSNAESAATEHFDELESRFVAGSEADESIDPEELSAKAHDMTPNAATYYSMTLLSSLVAVSGLLLDSPALVVGSMVIAPQVGSALTAAVGLVLAKRRMVWDGLRTQVFSLVAAMAGAAAVGWLLQTAGFV</sequence>
<keyword evidence="1" id="KW-0812">Transmembrane</keyword>
<comment type="caution">
    <text evidence="2">The sequence shown here is derived from an EMBL/GenBank/DDBJ whole genome shotgun (WGS) entry which is preliminary data.</text>
</comment>
<evidence type="ECO:0000313" key="3">
    <source>
        <dbReference type="Proteomes" id="UP000471521"/>
    </source>
</evidence>
<dbReference type="Proteomes" id="UP000471521">
    <property type="component" value="Unassembled WGS sequence"/>
</dbReference>
<protein>
    <submittedName>
        <fullName evidence="2">DUF389 domain-containing protein</fullName>
    </submittedName>
</protein>
<dbReference type="PANTHER" id="PTHR20992:SF9">
    <property type="entry name" value="AT15442P-RELATED"/>
    <property type="match status" value="1"/>
</dbReference>
<dbReference type="EMBL" id="WUUU01000081">
    <property type="protein sequence ID" value="MXR21066.1"/>
    <property type="molecule type" value="Genomic_DNA"/>
</dbReference>